<dbReference type="STRING" id="477680.SAMN05421788_10322"/>
<dbReference type="SUPFAM" id="SSF46689">
    <property type="entry name" value="Homeodomain-like"/>
    <property type="match status" value="1"/>
</dbReference>
<feature type="domain" description="HTH araC/xylS-type" evidence="4">
    <location>
        <begin position="265"/>
        <end position="364"/>
    </location>
</feature>
<evidence type="ECO:0000313" key="5">
    <source>
        <dbReference type="EMBL" id="SIT03330.1"/>
    </source>
</evidence>
<dbReference type="PROSITE" id="PS01124">
    <property type="entry name" value="HTH_ARAC_FAMILY_2"/>
    <property type="match status" value="1"/>
</dbReference>
<dbReference type="AlphaFoldDB" id="A0A1N7NYC8"/>
<protein>
    <submittedName>
        <fullName evidence="5">AraC-type DNA-binding protein</fullName>
    </submittedName>
</protein>
<dbReference type="EMBL" id="FTOR01000003">
    <property type="protein sequence ID" value="SIT03330.1"/>
    <property type="molecule type" value="Genomic_DNA"/>
</dbReference>
<dbReference type="PANTHER" id="PTHR43280">
    <property type="entry name" value="ARAC-FAMILY TRANSCRIPTIONAL REGULATOR"/>
    <property type="match status" value="1"/>
</dbReference>
<keyword evidence="3" id="KW-0804">Transcription</keyword>
<proteinExistence type="predicted"/>
<name>A0A1N7NYC8_9BACT</name>
<dbReference type="SMART" id="SM00342">
    <property type="entry name" value="HTH_ARAC"/>
    <property type="match status" value="1"/>
</dbReference>
<keyword evidence="6" id="KW-1185">Reference proteome</keyword>
<evidence type="ECO:0000259" key="4">
    <source>
        <dbReference type="PROSITE" id="PS01124"/>
    </source>
</evidence>
<evidence type="ECO:0000256" key="2">
    <source>
        <dbReference type="ARBA" id="ARBA00023125"/>
    </source>
</evidence>
<dbReference type="GO" id="GO:0043565">
    <property type="term" value="F:sequence-specific DNA binding"/>
    <property type="evidence" value="ECO:0007669"/>
    <property type="project" value="InterPro"/>
</dbReference>
<evidence type="ECO:0000256" key="1">
    <source>
        <dbReference type="ARBA" id="ARBA00023015"/>
    </source>
</evidence>
<dbReference type="GO" id="GO:0003700">
    <property type="term" value="F:DNA-binding transcription factor activity"/>
    <property type="evidence" value="ECO:0007669"/>
    <property type="project" value="InterPro"/>
</dbReference>
<keyword evidence="1" id="KW-0805">Transcription regulation</keyword>
<dbReference type="InterPro" id="IPR009057">
    <property type="entry name" value="Homeodomain-like_sf"/>
</dbReference>
<dbReference type="Proteomes" id="UP000186917">
    <property type="component" value="Unassembled WGS sequence"/>
</dbReference>
<dbReference type="Gene3D" id="1.10.10.60">
    <property type="entry name" value="Homeodomain-like"/>
    <property type="match status" value="1"/>
</dbReference>
<reference evidence="6" key="1">
    <citation type="submission" date="2017-01" db="EMBL/GenBank/DDBJ databases">
        <authorList>
            <person name="Varghese N."/>
            <person name="Submissions S."/>
        </authorList>
    </citation>
    <scope>NUCLEOTIDE SEQUENCE [LARGE SCALE GENOMIC DNA]</scope>
    <source>
        <strain evidence="6">DSM 21054</strain>
    </source>
</reference>
<gene>
    <name evidence="5" type="ORF">SAMN05421788_10322</name>
</gene>
<dbReference type="InterPro" id="IPR018060">
    <property type="entry name" value="HTH_AraC"/>
</dbReference>
<dbReference type="PANTHER" id="PTHR43280:SF10">
    <property type="entry name" value="REGULATORY PROTEIN POCR"/>
    <property type="match status" value="1"/>
</dbReference>
<evidence type="ECO:0000256" key="3">
    <source>
        <dbReference type="ARBA" id="ARBA00023163"/>
    </source>
</evidence>
<sequence length="372" mass="42894">MKGGYTTINQNFFYSFLSINQPSKFHISVKIGKAKTQFSISMKVTFYRFGLPEEGKKTDPSRHLSTKHKLPWTASMESHKFNSGTVLSQQFAAKKFTVYHYVFLVQQPASIRISVEQPSALLHCVLEGNSEALLQNGNKLTLKEKSYQQAFYPKGDSEFNLPPGTHQWLFIAATPAFLEDFAENNTHPREVMERLQNASNQSHQLNSASIGYEAQHVIDQLLDLNPHPHYATLDIRTLLEKLFRQYLADAKLHPVQPPDEYAKLQELRWQLRTQPNAHVHTIKYISSKYSIPGKNLTKLYYSLYGVSLEKEIRDQLMKYAVFLIKTSEQTFEDISDELGYADRHCFTRAVTRKTGKTPSCIRKEYRENRNFG</sequence>
<evidence type="ECO:0000313" key="6">
    <source>
        <dbReference type="Proteomes" id="UP000186917"/>
    </source>
</evidence>
<accession>A0A1N7NYC8</accession>
<keyword evidence="2 5" id="KW-0238">DNA-binding</keyword>
<organism evidence="5 6">
    <name type="scientific">Filimonas lacunae</name>
    <dbReference type="NCBI Taxonomy" id="477680"/>
    <lineage>
        <taxon>Bacteria</taxon>
        <taxon>Pseudomonadati</taxon>
        <taxon>Bacteroidota</taxon>
        <taxon>Chitinophagia</taxon>
        <taxon>Chitinophagales</taxon>
        <taxon>Chitinophagaceae</taxon>
        <taxon>Filimonas</taxon>
    </lineage>
</organism>